<feature type="region of interest" description="Disordered" evidence="1">
    <location>
        <begin position="1"/>
        <end position="23"/>
    </location>
</feature>
<accession>A0AAV0Y5F9</accession>
<dbReference type="Proteomes" id="UP001160148">
    <property type="component" value="Unassembled WGS sequence"/>
</dbReference>
<dbReference type="EMBL" id="CARXXK010000118">
    <property type="protein sequence ID" value="CAI6369979.1"/>
    <property type="molecule type" value="Genomic_DNA"/>
</dbReference>
<feature type="region of interest" description="Disordered" evidence="1">
    <location>
        <begin position="39"/>
        <end position="78"/>
    </location>
</feature>
<evidence type="ECO:0000256" key="1">
    <source>
        <dbReference type="SAM" id="MobiDB-lite"/>
    </source>
</evidence>
<name>A0AAV0Y5F9_9HEMI</name>
<protein>
    <submittedName>
        <fullName evidence="5">Uncharacterized protein</fullName>
    </submittedName>
</protein>
<proteinExistence type="predicted"/>
<evidence type="ECO:0000313" key="6">
    <source>
        <dbReference type="Proteomes" id="UP001160148"/>
    </source>
</evidence>
<evidence type="ECO:0000313" key="3">
    <source>
        <dbReference type="EMBL" id="CAI6372801.1"/>
    </source>
</evidence>
<comment type="caution">
    <text evidence="5">The sequence shown here is derived from an EMBL/GenBank/DDBJ whole genome shotgun (WGS) entry which is preliminary data.</text>
</comment>
<dbReference type="EMBL" id="CARXXK010001273">
    <property type="protein sequence ID" value="CAI6375167.1"/>
    <property type="molecule type" value="Genomic_DNA"/>
</dbReference>
<dbReference type="EMBL" id="CARXXK010001078">
    <property type="protein sequence ID" value="CAI6372801.1"/>
    <property type="molecule type" value="Genomic_DNA"/>
</dbReference>
<reference evidence="5 6" key="1">
    <citation type="submission" date="2023-01" db="EMBL/GenBank/DDBJ databases">
        <authorList>
            <person name="Whitehead M."/>
        </authorList>
    </citation>
    <scope>NUCLEOTIDE SEQUENCE [LARGE SCALE GENOMIC DNA]</scope>
</reference>
<evidence type="ECO:0000313" key="4">
    <source>
        <dbReference type="EMBL" id="CAI6375167.1"/>
    </source>
</evidence>
<dbReference type="AlphaFoldDB" id="A0AAV0Y5F9"/>
<evidence type="ECO:0000313" key="5">
    <source>
        <dbReference type="EMBL" id="CAI6376159.1"/>
    </source>
</evidence>
<sequence>MKLAGIEKRKATLKENEDGRKKRRELETLKLTERIRLYSSSSSEDQDTLLEEVLSETPGCSLPMPSSSKPIRAKKSSE</sequence>
<keyword evidence="6" id="KW-1185">Reference proteome</keyword>
<organism evidence="5 6">
    <name type="scientific">Macrosiphum euphorbiae</name>
    <name type="common">potato aphid</name>
    <dbReference type="NCBI Taxonomy" id="13131"/>
    <lineage>
        <taxon>Eukaryota</taxon>
        <taxon>Metazoa</taxon>
        <taxon>Ecdysozoa</taxon>
        <taxon>Arthropoda</taxon>
        <taxon>Hexapoda</taxon>
        <taxon>Insecta</taxon>
        <taxon>Pterygota</taxon>
        <taxon>Neoptera</taxon>
        <taxon>Paraneoptera</taxon>
        <taxon>Hemiptera</taxon>
        <taxon>Sternorrhyncha</taxon>
        <taxon>Aphidomorpha</taxon>
        <taxon>Aphidoidea</taxon>
        <taxon>Aphididae</taxon>
        <taxon>Macrosiphini</taxon>
        <taxon>Macrosiphum</taxon>
    </lineage>
</organism>
<gene>
    <name evidence="2" type="ORF">MEUPH1_LOCUS24153</name>
    <name evidence="3" type="ORF">MEUPH1_LOCUS26622</name>
    <name evidence="4" type="ORF">MEUPH1_LOCUS28700</name>
    <name evidence="5" type="ORF">MEUPH1_LOCUS29567</name>
</gene>
<dbReference type="EMBL" id="CARXXK010001440">
    <property type="protein sequence ID" value="CAI6376159.1"/>
    <property type="molecule type" value="Genomic_DNA"/>
</dbReference>
<evidence type="ECO:0000313" key="2">
    <source>
        <dbReference type="EMBL" id="CAI6369979.1"/>
    </source>
</evidence>
<feature type="compositionally biased region" description="Acidic residues" evidence="1">
    <location>
        <begin position="44"/>
        <end position="54"/>
    </location>
</feature>